<dbReference type="PATRIC" id="fig|452.5.peg.1582"/>
<name>A0A0W0Z5C5_LEGSP</name>
<dbReference type="RefSeq" id="WP_058483359.1">
    <property type="nucleotide sequence ID" value="NZ_CAAAII010000001.1"/>
</dbReference>
<comment type="caution">
    <text evidence="3">The sequence shown here is derived from an EMBL/GenBank/DDBJ whole genome shotgun (WGS) entry which is preliminary data.</text>
</comment>
<accession>A0A0W0Z5C5</accession>
<evidence type="ECO:0000259" key="2">
    <source>
        <dbReference type="Pfam" id="PF13157"/>
    </source>
</evidence>
<feature type="chain" id="PRO_5006918281" description="Endospore appendages core domain-containing protein" evidence="1">
    <location>
        <begin position="23"/>
        <end position="118"/>
    </location>
</feature>
<organism evidence="3 4">
    <name type="scientific">Legionella spiritensis</name>
    <dbReference type="NCBI Taxonomy" id="452"/>
    <lineage>
        <taxon>Bacteria</taxon>
        <taxon>Pseudomonadati</taxon>
        <taxon>Pseudomonadota</taxon>
        <taxon>Gammaproteobacteria</taxon>
        <taxon>Legionellales</taxon>
        <taxon>Legionellaceae</taxon>
        <taxon>Legionella</taxon>
    </lineage>
</organism>
<dbReference type="InterPro" id="IPR025055">
    <property type="entry name" value="Ena_core"/>
</dbReference>
<protein>
    <recommendedName>
        <fullName evidence="2">Endospore appendages core domain-containing protein</fullName>
    </recommendedName>
</protein>
<keyword evidence="1" id="KW-0732">Signal</keyword>
<dbReference type="Pfam" id="PF13157">
    <property type="entry name" value="Enas"/>
    <property type="match status" value="1"/>
</dbReference>
<sequence length="118" mass="12311">MSKILKVSVALLFGAISIQAYAQKTISLAPNENKLLTNSALWTLNATCHVQSNKTVRGKIKISVLKNQGTINGKKLSTGQATLVTVKNSSNISVSAEAGAQINLTNLGAEGLQAVCST</sequence>
<dbReference type="Proteomes" id="UP000054877">
    <property type="component" value="Unassembled WGS sequence"/>
</dbReference>
<feature type="signal peptide" evidence="1">
    <location>
        <begin position="1"/>
        <end position="22"/>
    </location>
</feature>
<evidence type="ECO:0000313" key="3">
    <source>
        <dbReference type="EMBL" id="KTD63910.1"/>
    </source>
</evidence>
<dbReference type="EMBL" id="LNYX01000014">
    <property type="protein sequence ID" value="KTD63910.1"/>
    <property type="molecule type" value="Genomic_DNA"/>
</dbReference>
<reference evidence="3 4" key="1">
    <citation type="submission" date="2015-11" db="EMBL/GenBank/DDBJ databases">
        <title>Genomic analysis of 38 Legionella species identifies large and diverse effector repertoires.</title>
        <authorList>
            <person name="Burstein D."/>
            <person name="Amaro F."/>
            <person name="Zusman T."/>
            <person name="Lifshitz Z."/>
            <person name="Cohen O."/>
            <person name="Gilbert J.A."/>
            <person name="Pupko T."/>
            <person name="Shuman H.A."/>
            <person name="Segal G."/>
        </authorList>
    </citation>
    <scope>NUCLEOTIDE SEQUENCE [LARGE SCALE GENOMIC DNA]</scope>
    <source>
        <strain evidence="3 4">Mt.St.Helens-9</strain>
    </source>
</reference>
<evidence type="ECO:0000256" key="1">
    <source>
        <dbReference type="SAM" id="SignalP"/>
    </source>
</evidence>
<dbReference type="AlphaFoldDB" id="A0A0W0Z5C5"/>
<keyword evidence="4" id="KW-1185">Reference proteome</keyword>
<gene>
    <name evidence="3" type="ORF">Lspi_1429</name>
</gene>
<evidence type="ECO:0000313" key="4">
    <source>
        <dbReference type="Proteomes" id="UP000054877"/>
    </source>
</evidence>
<proteinExistence type="predicted"/>
<dbReference type="OrthoDB" id="5638996at2"/>
<feature type="domain" description="Endospore appendages core" evidence="2">
    <location>
        <begin position="32"/>
        <end position="100"/>
    </location>
</feature>